<feature type="domain" description="ARID" evidence="15">
    <location>
        <begin position="452"/>
        <end position="543"/>
    </location>
</feature>
<dbReference type="Gene3D" id="3.30.1740.20">
    <property type="entry name" value="Ribosomal protein S26e"/>
    <property type="match status" value="1"/>
</dbReference>
<feature type="compositionally biased region" description="Basic and acidic residues" evidence="14">
    <location>
        <begin position="1342"/>
        <end position="1354"/>
    </location>
</feature>
<feature type="region of interest" description="Disordered" evidence="14">
    <location>
        <begin position="1003"/>
        <end position="1068"/>
    </location>
</feature>
<dbReference type="InterPro" id="IPR001606">
    <property type="entry name" value="ARID_dom"/>
</dbReference>
<name>L9K098_TUPCH</name>
<evidence type="ECO:0000256" key="12">
    <source>
        <dbReference type="ARBA" id="ARBA00023242"/>
    </source>
</evidence>
<dbReference type="GO" id="GO:0016514">
    <property type="term" value="C:SWI/SNF complex"/>
    <property type="evidence" value="ECO:0007669"/>
    <property type="project" value="InterPro"/>
</dbReference>
<sequence>MWTSAAKTWKLRIKTVWSPSPIWAIGIIPPPVLVHPRRDDDKAIKKFVIRHTVEATAIRNISEASIFDAYVLPKLSVKLQYRVSCTIHSGVRNRSHEAQKDRTPPPQFRPAVLPLTLHQSPCPFCVALEGLAGHVYAFTQPYSSVCRTLAQGRPLGVAVRPALILVLAGICFSGRRGFMAGTQRNPPMSQYGPQQTGPSMSPHPSPGGQMHPGISSFQQSNSSGTYGPQMSQYGPQGNYSRPPTYSGVPSASYSGPGPGMGINANNQMHGQGPSQPCGAVPLGRMPSAGMQNRPFPGNMSSTTPSSPGMAQQGGPGMGPPMPTVNRKAQEAAAAVMQAAANSAQSRQGSFPGMNQSGLLASSAPYSQPMNNSSGLMNTQAPAYSMPPTMANSSTASMGLADMMSPSESKLPMPLKADGKEEGTPQPESKSKKSSSSTTTGEKITKVYELGNEPERKLWVDRYLTFMEERGSPVSSLPAVGKKPLDLFRLYVCVKEIGGLAQVNKNKKWRELATNLNVGTSSSAASSLKKQYIQYLFAFECKIERGEEPPPEVFSTGDAKKQPKLQPPSPANSGSLQGPQTPQSTGSNSMAEVPGDLKPPTPASTPHGQVTPIQGGRSSTISVHDPFSDVSDSSFPKRNSMTPNTPYQQGMGMPDMMGRMPYEPNKDPFGGMRKGVDGLLGEAVTVKCSFHTCASVSLSLRSGRRTVDSKDTNFIWFTESSFEGVLDDPDSVAVSGHAEFSCGSMLDRRGTEVAAAVWEPVPGSSEPFMTQGQMPNSSMQDVYNQSPSGAMSNLGMGQRPQFPYGASYDRRHEPYGQQYPGQGPPSGQPPYGGHQPGLYPQQPSELSVFKHVSITATVLLKATLEQKYVSVLEKICRKSNLNYGLRMKVGVLEIRTSDHVFGTSRTVSAGSLAALAAEVSTVYGPARLSARVPSEQRAAHRRNYKRHMDGMYGPPAKRHEGDVYSMQYGSQQQEVYNQYGGSYSGPDRRPMQGQYPYPYSRERMQGPAQMQPHGIPPQMMGGPMQSSSSEGPQQNMWATRNDMPYPYPNRQGPGGPAQAPPYPGMNRTDEMMVPDQRINHESQWPSHVSQRQPYMSSSASMQPITRPPQSSYQTPPSLPNHISRAPSPASFQRSLENRMSPSKSPFLPSMKMQKVMPTVPTSQVTGPPPQPPPIRREITFPPGSVEASQPVLKQRRKITSKDIVTPEAWRVMMSLKSGLLAESTWALDTINILLYDDSTVATFNLSQLSGFLELLVEYFRKCLIDIFGILMEYEGGPPSHKALDHNAVKKDDSQSLADDSGKEDDAECGEEEEDDEEEEEDDSEKPEADDKSSSAPTAPDASADPKEKPKQASKFDKLPIKIVKKNNLFVVDRSDQLGRVQEFSSGLLHWQLGGGDTTEHIQTHFESKMEIPPRRRPPPPLSSTGRKKEQEGEEQQEKSIIATIDDVLSARPGALPEDANPGPQAESSKFPFGIQQAKSHRNIKLLEDEPRSRDETPLCTIAHWQDSLAKRCICVSNIVRSLSFVPGNDAEMSKHPGLVLILGKLILLHHEHPERKRAPQTYEKEEDEDKGVACSKDEWWWDCLEVLRDNTLVTLANISGQLDLSAYTESICLPILDGLLHWMVCPSAEAQDPFPTVGPNSVLSPQRLVLETLCKLSIQDNNVDLILATPPFSRQEKFYATLVRYVGDRKNPVCREMSMALLSNLAQGDALAARAIAVQKGSIGNLISFLEDGVTMAQYQQSQHNLMHMQPPPLEPPSVDMMCRAAKALLAMARVDENRSEFLLHEGRLLDISISAVLNSLVASVICDVLFQIGQL</sequence>
<dbReference type="GO" id="GO:0035060">
    <property type="term" value="C:brahma complex"/>
    <property type="evidence" value="ECO:0007669"/>
    <property type="project" value="InterPro"/>
</dbReference>
<dbReference type="InterPro" id="IPR011989">
    <property type="entry name" value="ARM-like"/>
</dbReference>
<evidence type="ECO:0000256" key="6">
    <source>
        <dbReference type="ARBA" id="ARBA00022902"/>
    </source>
</evidence>
<dbReference type="GO" id="GO:0006412">
    <property type="term" value="P:translation"/>
    <property type="evidence" value="ECO:0007669"/>
    <property type="project" value="InterPro"/>
</dbReference>
<keyword evidence="12" id="KW-0539">Nucleus</keyword>
<dbReference type="InterPro" id="IPR033388">
    <property type="entry name" value="BAF250_C"/>
</dbReference>
<evidence type="ECO:0000256" key="3">
    <source>
        <dbReference type="ARBA" id="ARBA00022481"/>
    </source>
</evidence>
<dbReference type="FunFam" id="1.10.150.60:FF:000002">
    <property type="entry name" value="AT-rich interactive domain-containing protein 1B"/>
    <property type="match status" value="1"/>
</dbReference>
<evidence type="ECO:0000259" key="15">
    <source>
        <dbReference type="PROSITE" id="PS51011"/>
    </source>
</evidence>
<keyword evidence="3" id="KW-0488">Methylation</keyword>
<feature type="region of interest" description="Disordered" evidence="14">
    <location>
        <begin position="1281"/>
        <end position="1354"/>
    </location>
</feature>
<evidence type="ECO:0000256" key="8">
    <source>
        <dbReference type="ARBA" id="ARBA00022990"/>
    </source>
</evidence>
<feature type="compositionally biased region" description="Polar residues" evidence="14">
    <location>
        <begin position="1081"/>
        <end position="1114"/>
    </location>
</feature>
<dbReference type="Gene3D" id="1.10.150.60">
    <property type="entry name" value="ARID DNA-binding domain"/>
    <property type="match status" value="1"/>
</dbReference>
<evidence type="ECO:0000256" key="5">
    <source>
        <dbReference type="ARBA" id="ARBA00022853"/>
    </source>
</evidence>
<keyword evidence="5" id="KW-0156">Chromatin regulator</keyword>
<dbReference type="GO" id="GO:0006338">
    <property type="term" value="P:chromatin remodeling"/>
    <property type="evidence" value="ECO:0007669"/>
    <property type="project" value="InterPro"/>
</dbReference>
<comment type="subcellular location">
    <subcellularLocation>
        <location evidence="1">Nucleus</location>
    </subcellularLocation>
</comment>
<dbReference type="SUPFAM" id="SSF46774">
    <property type="entry name" value="ARID-like"/>
    <property type="match status" value="1"/>
</dbReference>
<feature type="region of interest" description="Disordered" evidence="14">
    <location>
        <begin position="1081"/>
        <end position="1148"/>
    </location>
</feature>
<dbReference type="Proteomes" id="UP000011518">
    <property type="component" value="Unassembled WGS sequence"/>
</dbReference>
<dbReference type="GO" id="GO:0003677">
    <property type="term" value="F:DNA binding"/>
    <property type="evidence" value="ECO:0007669"/>
    <property type="project" value="UniProtKB-KW"/>
</dbReference>
<keyword evidence="17" id="KW-1185">Reference proteome</keyword>
<accession>L9K098</accession>
<feature type="compositionally biased region" description="Polar residues" evidence="14">
    <location>
        <begin position="215"/>
        <end position="253"/>
    </location>
</feature>
<dbReference type="FunCoup" id="L9K098">
    <property type="interactions" value="3177"/>
</dbReference>
<evidence type="ECO:0000313" key="16">
    <source>
        <dbReference type="EMBL" id="ELW56038.1"/>
    </source>
</evidence>
<dbReference type="SMART" id="SM01014">
    <property type="entry name" value="ARID"/>
    <property type="match status" value="1"/>
</dbReference>
<dbReference type="GO" id="GO:0007399">
    <property type="term" value="P:nervous system development"/>
    <property type="evidence" value="ECO:0007669"/>
    <property type="project" value="UniProtKB-KW"/>
</dbReference>
<keyword evidence="11" id="KW-0804">Transcription</keyword>
<dbReference type="GO" id="GO:0045893">
    <property type="term" value="P:positive regulation of DNA-templated transcription"/>
    <property type="evidence" value="ECO:0007669"/>
    <property type="project" value="TreeGrafter"/>
</dbReference>
<keyword evidence="4" id="KW-0597">Phosphoprotein</keyword>
<feature type="compositionally biased region" description="Low complexity" evidence="14">
    <location>
        <begin position="1332"/>
        <end position="1341"/>
    </location>
</feature>
<feature type="compositionally biased region" description="Low complexity" evidence="14">
    <location>
        <begin position="828"/>
        <end position="841"/>
    </location>
</feature>
<proteinExistence type="inferred from homology"/>
<dbReference type="GO" id="GO:1990904">
    <property type="term" value="C:ribonucleoprotein complex"/>
    <property type="evidence" value="ECO:0007669"/>
    <property type="project" value="UniProtKB-KW"/>
</dbReference>
<feature type="region of interest" description="Disordered" evidence="14">
    <location>
        <begin position="763"/>
        <end position="841"/>
    </location>
</feature>
<dbReference type="GO" id="GO:0006357">
    <property type="term" value="P:regulation of transcription by RNA polymerase II"/>
    <property type="evidence" value="ECO:0007669"/>
    <property type="project" value="TreeGrafter"/>
</dbReference>
<feature type="compositionally biased region" description="Acidic residues" evidence="14">
    <location>
        <begin position="1300"/>
        <end position="1323"/>
    </location>
</feature>
<feature type="region of interest" description="Disordered" evidence="14">
    <location>
        <begin position="546"/>
        <end position="650"/>
    </location>
</feature>
<dbReference type="STRING" id="246437.L9K098"/>
<gene>
    <name evidence="16" type="ORF">TREES_T100012100</name>
</gene>
<evidence type="ECO:0000256" key="13">
    <source>
        <dbReference type="ARBA" id="ARBA00023274"/>
    </source>
</evidence>
<dbReference type="InterPro" id="IPR038040">
    <property type="entry name" value="ARID_ARID1B"/>
</dbReference>
<dbReference type="Pfam" id="PF01388">
    <property type="entry name" value="ARID"/>
    <property type="match status" value="1"/>
</dbReference>
<dbReference type="EMBL" id="KB320924">
    <property type="protein sequence ID" value="ELW56038.1"/>
    <property type="molecule type" value="Genomic_DNA"/>
</dbReference>
<feature type="compositionally biased region" description="Low complexity" evidence="14">
    <location>
        <begin position="621"/>
        <end position="635"/>
    </location>
</feature>
<evidence type="ECO:0000256" key="2">
    <source>
        <dbReference type="ARBA" id="ARBA00008596"/>
    </source>
</evidence>
<feature type="compositionally biased region" description="Basic and acidic residues" evidence="14">
    <location>
        <begin position="1281"/>
        <end position="1292"/>
    </location>
</feature>
<dbReference type="Pfam" id="PF01283">
    <property type="entry name" value="Ribosomal_S26e"/>
    <property type="match status" value="1"/>
</dbReference>
<evidence type="ECO:0000256" key="11">
    <source>
        <dbReference type="ARBA" id="ARBA00023163"/>
    </source>
</evidence>
<keyword evidence="13" id="KW-0687">Ribonucleoprotein</keyword>
<evidence type="ECO:0000256" key="14">
    <source>
        <dbReference type="SAM" id="MobiDB-lite"/>
    </source>
</evidence>
<feature type="region of interest" description="Disordered" evidence="14">
    <location>
        <begin position="330"/>
        <end position="446"/>
    </location>
</feature>
<dbReference type="SMART" id="SM00501">
    <property type="entry name" value="BRIGHT"/>
    <property type="match status" value="1"/>
</dbReference>
<reference evidence="17" key="1">
    <citation type="submission" date="2012-07" db="EMBL/GenBank/DDBJ databases">
        <title>Genome of the Chinese tree shrew, a rising model animal genetically related to primates.</title>
        <authorList>
            <person name="Zhang G."/>
            <person name="Fan Y."/>
            <person name="Yao Y."/>
            <person name="Huang Z."/>
        </authorList>
    </citation>
    <scope>NUCLEOTIDE SEQUENCE [LARGE SCALE GENOMIC DNA]</scope>
</reference>
<feature type="compositionally biased region" description="Polar residues" evidence="14">
    <location>
        <begin position="603"/>
        <end position="620"/>
    </location>
</feature>
<dbReference type="GO" id="GO:0005654">
    <property type="term" value="C:nucleoplasm"/>
    <property type="evidence" value="ECO:0007669"/>
    <property type="project" value="UniProtKB-ARBA"/>
</dbReference>
<keyword evidence="7" id="KW-0689">Ribosomal protein</keyword>
<feature type="compositionally biased region" description="Low complexity" evidence="14">
    <location>
        <begin position="330"/>
        <end position="344"/>
    </location>
</feature>
<organism evidence="16 17">
    <name type="scientific">Tupaia chinensis</name>
    <name type="common">Chinese tree shrew</name>
    <name type="synonym">Tupaia belangeri chinensis</name>
    <dbReference type="NCBI Taxonomy" id="246437"/>
    <lineage>
        <taxon>Eukaryota</taxon>
        <taxon>Metazoa</taxon>
        <taxon>Chordata</taxon>
        <taxon>Craniata</taxon>
        <taxon>Vertebrata</taxon>
        <taxon>Euteleostomi</taxon>
        <taxon>Mammalia</taxon>
        <taxon>Eutheria</taxon>
        <taxon>Euarchontoglires</taxon>
        <taxon>Scandentia</taxon>
        <taxon>Tupaiidae</taxon>
        <taxon>Tupaia</taxon>
    </lineage>
</organism>
<dbReference type="GO" id="GO:0003735">
    <property type="term" value="F:structural constituent of ribosome"/>
    <property type="evidence" value="ECO:0007669"/>
    <property type="project" value="InterPro"/>
</dbReference>
<feature type="compositionally biased region" description="Polar residues" evidence="14">
    <location>
        <begin position="636"/>
        <end position="647"/>
    </location>
</feature>
<dbReference type="GO" id="GO:0005840">
    <property type="term" value="C:ribosome"/>
    <property type="evidence" value="ECO:0007669"/>
    <property type="project" value="UniProtKB-KW"/>
</dbReference>
<reference evidence="17" key="2">
    <citation type="journal article" date="2013" name="Nat. Commun.">
        <title>Genome of the Chinese tree shrew.</title>
        <authorList>
            <person name="Fan Y."/>
            <person name="Huang Z.Y."/>
            <person name="Cao C.C."/>
            <person name="Chen C.S."/>
            <person name="Chen Y.X."/>
            <person name="Fan D.D."/>
            <person name="He J."/>
            <person name="Hou H.L."/>
            <person name="Hu L."/>
            <person name="Hu X.T."/>
            <person name="Jiang X.T."/>
            <person name="Lai R."/>
            <person name="Lang Y.S."/>
            <person name="Liang B."/>
            <person name="Liao S.G."/>
            <person name="Mu D."/>
            <person name="Ma Y.Y."/>
            <person name="Niu Y.Y."/>
            <person name="Sun X.Q."/>
            <person name="Xia J.Q."/>
            <person name="Xiao J."/>
            <person name="Xiong Z.Q."/>
            <person name="Xu L."/>
            <person name="Yang L."/>
            <person name="Zhang Y."/>
            <person name="Zhao W."/>
            <person name="Zhao X.D."/>
            <person name="Zheng Y.T."/>
            <person name="Zhou J.M."/>
            <person name="Zhu Y.B."/>
            <person name="Zhang G.J."/>
            <person name="Wang J."/>
            <person name="Yao Y.G."/>
        </authorList>
    </citation>
    <scope>NUCLEOTIDE SEQUENCE [LARGE SCALE GENOMIC DNA]</scope>
</reference>
<feature type="compositionally biased region" description="Polar residues" evidence="14">
    <location>
        <begin position="345"/>
        <end position="381"/>
    </location>
</feature>
<feature type="compositionally biased region" description="Polar residues" evidence="14">
    <location>
        <begin position="182"/>
        <end position="196"/>
    </location>
</feature>
<evidence type="ECO:0000256" key="9">
    <source>
        <dbReference type="ARBA" id="ARBA00023015"/>
    </source>
</evidence>
<evidence type="ECO:0000256" key="10">
    <source>
        <dbReference type="ARBA" id="ARBA00023125"/>
    </source>
</evidence>
<dbReference type="InterPro" id="IPR036431">
    <property type="entry name" value="ARID_dom_sf"/>
</dbReference>
<dbReference type="InterPro" id="IPR021906">
    <property type="entry name" value="BAF250/Osa"/>
</dbReference>
<evidence type="ECO:0000256" key="7">
    <source>
        <dbReference type="ARBA" id="ARBA00022980"/>
    </source>
</evidence>
<keyword evidence="6" id="KW-0524">Neurogenesis</keyword>
<dbReference type="PANTHER" id="PTHR12656">
    <property type="entry name" value="BRG-1 ASSOCIATED FACTOR 250 BAF250"/>
    <property type="match status" value="1"/>
</dbReference>
<dbReference type="eggNOG" id="KOG2510">
    <property type="taxonomic scope" value="Eukaryota"/>
</dbReference>
<dbReference type="PANTHER" id="PTHR12656:SF11">
    <property type="entry name" value="AT-RICH INTERACTIVE DOMAIN-CONTAINING PROTEIN 1B"/>
    <property type="match status" value="1"/>
</dbReference>
<feature type="compositionally biased region" description="Polar residues" evidence="14">
    <location>
        <begin position="570"/>
        <end position="589"/>
    </location>
</feature>
<keyword evidence="10" id="KW-0238">DNA-binding</keyword>
<dbReference type="GO" id="GO:0071565">
    <property type="term" value="C:nBAF complex"/>
    <property type="evidence" value="ECO:0007669"/>
    <property type="project" value="TreeGrafter"/>
</dbReference>
<evidence type="ECO:0000256" key="4">
    <source>
        <dbReference type="ARBA" id="ARBA00022553"/>
    </source>
</evidence>
<dbReference type="GO" id="GO:0031491">
    <property type="term" value="F:nucleosome binding"/>
    <property type="evidence" value="ECO:0007669"/>
    <property type="project" value="TreeGrafter"/>
</dbReference>
<dbReference type="Gene3D" id="1.25.10.10">
    <property type="entry name" value="Leucine-rich Repeat Variant"/>
    <property type="match status" value="1"/>
</dbReference>
<feature type="compositionally biased region" description="Polar residues" evidence="14">
    <location>
        <begin position="1128"/>
        <end position="1142"/>
    </location>
</feature>
<dbReference type="PROSITE" id="PS51011">
    <property type="entry name" value="ARID"/>
    <property type="match status" value="1"/>
</dbReference>
<dbReference type="InterPro" id="IPR038551">
    <property type="entry name" value="Ribosomal_eS26_sf"/>
</dbReference>
<feature type="compositionally biased region" description="Low complexity" evidence="14">
    <location>
        <begin position="1008"/>
        <end position="1033"/>
    </location>
</feature>
<dbReference type="CDD" id="cd16877">
    <property type="entry name" value="ARID_ARID1B"/>
    <property type="match status" value="1"/>
</dbReference>
<feature type="compositionally biased region" description="Polar residues" evidence="14">
    <location>
        <begin position="766"/>
        <end position="790"/>
    </location>
</feature>
<feature type="region of interest" description="Disordered" evidence="14">
    <location>
        <begin position="181"/>
        <end position="257"/>
    </location>
</feature>
<comment type="similarity">
    <text evidence="2">Belongs to the eukaryotic ribosomal protein eS26 family.</text>
</comment>
<keyword evidence="9" id="KW-0805">Transcription regulation</keyword>
<protein>
    <submittedName>
        <fullName evidence="16">AT-rich interactive domain-containing protein 1B</fullName>
    </submittedName>
</protein>
<evidence type="ECO:0000256" key="1">
    <source>
        <dbReference type="ARBA" id="ARBA00004123"/>
    </source>
</evidence>
<keyword evidence="8" id="KW-0007">Acetylation</keyword>
<dbReference type="InParanoid" id="L9K098"/>
<feature type="region of interest" description="Disordered" evidence="14">
    <location>
        <begin position="1404"/>
        <end position="1437"/>
    </location>
</feature>
<dbReference type="Pfam" id="PF12031">
    <property type="entry name" value="BAF250_C"/>
    <property type="match status" value="1"/>
</dbReference>
<evidence type="ECO:0000313" key="17">
    <source>
        <dbReference type="Proteomes" id="UP000011518"/>
    </source>
</evidence>
<dbReference type="InterPro" id="IPR000892">
    <property type="entry name" value="Ribosomal_eS26"/>
</dbReference>
<feature type="compositionally biased region" description="Low complexity" evidence="14">
    <location>
        <begin position="197"/>
        <end position="208"/>
    </location>
</feature>